<gene>
    <name evidence="4" type="ORF">D8Y22_18180</name>
</gene>
<protein>
    <submittedName>
        <fullName evidence="4">Universal stress protein</fullName>
    </submittedName>
</protein>
<dbReference type="InterPro" id="IPR014729">
    <property type="entry name" value="Rossmann-like_a/b/a_fold"/>
</dbReference>
<accession>A0A4V3VKX2</accession>
<dbReference type="AlphaFoldDB" id="A0A4V3VKX2"/>
<sequence length="195" mass="22064">MDVRKRDRREPDAETVEAQAADAGCDVRVSVRTGRPADEVLSYADEHDIDPIVVGTHGRTGLRQSLVGSVALTVIRDARISVLTVGSDTVWTAPYRQCPARDQRDVRSSGRDRTSIINRSGMRRDRSHTVRDRRRPRRSGAPGKIRRTRSLGHDGCRRSGHRTRPRRDDDARPWHTTPHTMSLLNTRPRKMSICS</sequence>
<dbReference type="EMBL" id="RBZW01000059">
    <property type="protein sequence ID" value="THE63437.1"/>
    <property type="molecule type" value="Genomic_DNA"/>
</dbReference>
<dbReference type="Gene3D" id="3.40.50.620">
    <property type="entry name" value="HUPs"/>
    <property type="match status" value="1"/>
</dbReference>
<comment type="similarity">
    <text evidence="1">Belongs to the universal stress protein A family.</text>
</comment>
<feature type="compositionally biased region" description="Basic residues" evidence="2">
    <location>
        <begin position="131"/>
        <end position="150"/>
    </location>
</feature>
<dbReference type="SUPFAM" id="SSF52402">
    <property type="entry name" value="Adenine nucleotide alpha hydrolases-like"/>
    <property type="match status" value="1"/>
</dbReference>
<feature type="domain" description="UspA" evidence="3">
    <location>
        <begin position="14"/>
        <end position="85"/>
    </location>
</feature>
<dbReference type="Pfam" id="PF00582">
    <property type="entry name" value="Usp"/>
    <property type="match status" value="1"/>
</dbReference>
<keyword evidence="5" id="KW-1185">Reference proteome</keyword>
<dbReference type="PANTHER" id="PTHR46268:SF6">
    <property type="entry name" value="UNIVERSAL STRESS PROTEIN UP12"/>
    <property type="match status" value="1"/>
</dbReference>
<dbReference type="Proteomes" id="UP000318864">
    <property type="component" value="Unassembled WGS sequence"/>
</dbReference>
<proteinExistence type="inferred from homology"/>
<name>A0A4V3VKX2_9EURY</name>
<feature type="compositionally biased region" description="Basic and acidic residues" evidence="2">
    <location>
        <begin position="1"/>
        <end position="12"/>
    </location>
</feature>
<dbReference type="CDD" id="cd00293">
    <property type="entry name" value="USP-like"/>
    <property type="match status" value="1"/>
</dbReference>
<comment type="caution">
    <text evidence="4">The sequence shown here is derived from an EMBL/GenBank/DDBJ whole genome shotgun (WGS) entry which is preliminary data.</text>
</comment>
<feature type="region of interest" description="Disordered" evidence="2">
    <location>
        <begin position="100"/>
        <end position="195"/>
    </location>
</feature>
<feature type="compositionally biased region" description="Basic and acidic residues" evidence="2">
    <location>
        <begin position="100"/>
        <end position="114"/>
    </location>
</feature>
<dbReference type="PANTHER" id="PTHR46268">
    <property type="entry name" value="STRESS RESPONSE PROTEIN NHAX"/>
    <property type="match status" value="1"/>
</dbReference>
<reference evidence="4 5" key="1">
    <citation type="submission" date="2018-10" db="EMBL/GenBank/DDBJ databases">
        <title>Natronolimnobius sp. XQ-INN 246 isolated from Inner Mongolia Autonomous Region of China.</title>
        <authorList>
            <person name="Xue Q."/>
        </authorList>
    </citation>
    <scope>NUCLEOTIDE SEQUENCE [LARGE SCALE GENOMIC DNA]</scope>
    <source>
        <strain evidence="4 5">XQ-INN 246</strain>
    </source>
</reference>
<evidence type="ECO:0000313" key="4">
    <source>
        <dbReference type="EMBL" id="THE63437.1"/>
    </source>
</evidence>
<feature type="region of interest" description="Disordered" evidence="2">
    <location>
        <begin position="1"/>
        <end position="21"/>
    </location>
</feature>
<organism evidence="4 5">
    <name type="scientific">Salinadaptatus halalkaliphilus</name>
    <dbReference type="NCBI Taxonomy" id="2419781"/>
    <lineage>
        <taxon>Archaea</taxon>
        <taxon>Methanobacteriati</taxon>
        <taxon>Methanobacteriota</taxon>
        <taxon>Stenosarchaea group</taxon>
        <taxon>Halobacteria</taxon>
        <taxon>Halobacteriales</taxon>
        <taxon>Natrialbaceae</taxon>
        <taxon>Salinadaptatus</taxon>
    </lineage>
</organism>
<evidence type="ECO:0000259" key="3">
    <source>
        <dbReference type="Pfam" id="PF00582"/>
    </source>
</evidence>
<evidence type="ECO:0000256" key="2">
    <source>
        <dbReference type="SAM" id="MobiDB-lite"/>
    </source>
</evidence>
<dbReference type="InterPro" id="IPR006015">
    <property type="entry name" value="Universal_stress_UspA"/>
</dbReference>
<evidence type="ECO:0000256" key="1">
    <source>
        <dbReference type="ARBA" id="ARBA00008791"/>
    </source>
</evidence>
<dbReference type="InterPro" id="IPR006016">
    <property type="entry name" value="UspA"/>
</dbReference>
<evidence type="ECO:0000313" key="5">
    <source>
        <dbReference type="Proteomes" id="UP000318864"/>
    </source>
</evidence>
<dbReference type="PRINTS" id="PR01438">
    <property type="entry name" value="UNVRSLSTRESS"/>
</dbReference>